<reference evidence="4 5" key="1">
    <citation type="submission" date="2023-07" db="EMBL/GenBank/DDBJ databases">
        <title>Comparative genomics of wheat-associated soil bacteria to identify genetic determinants of phenazine resistance.</title>
        <authorList>
            <person name="Mouncey N."/>
        </authorList>
    </citation>
    <scope>NUCLEOTIDE SEQUENCE [LARGE SCALE GENOMIC DNA]</scope>
    <source>
        <strain evidence="4 5">W1I3</strain>
    </source>
</reference>
<feature type="domain" description="YncI copper-binding" evidence="3">
    <location>
        <begin position="33"/>
        <end position="179"/>
    </location>
</feature>
<evidence type="ECO:0000256" key="1">
    <source>
        <dbReference type="SAM" id="Phobius"/>
    </source>
</evidence>
<dbReference type="Proteomes" id="UP001236806">
    <property type="component" value="Unassembled WGS sequence"/>
</dbReference>
<accession>A0ABU0PKZ9</accession>
<feature type="signal peptide" evidence="2">
    <location>
        <begin position="1"/>
        <end position="32"/>
    </location>
</feature>
<evidence type="ECO:0000313" key="4">
    <source>
        <dbReference type="EMBL" id="MDQ0673941.1"/>
    </source>
</evidence>
<keyword evidence="1" id="KW-0472">Membrane</keyword>
<feature type="chain" id="PRO_5046391961" evidence="2">
    <location>
        <begin position="33"/>
        <end position="239"/>
    </location>
</feature>
<keyword evidence="1" id="KW-1133">Transmembrane helix</keyword>
<organism evidence="4 5">
    <name type="scientific">Pseudarthrobacter siccitolerans</name>
    <dbReference type="NCBI Taxonomy" id="861266"/>
    <lineage>
        <taxon>Bacteria</taxon>
        <taxon>Bacillati</taxon>
        <taxon>Actinomycetota</taxon>
        <taxon>Actinomycetes</taxon>
        <taxon>Micrococcales</taxon>
        <taxon>Micrococcaceae</taxon>
        <taxon>Pseudarthrobacter</taxon>
    </lineage>
</organism>
<keyword evidence="2" id="KW-0732">Signal</keyword>
<evidence type="ECO:0000259" key="3">
    <source>
        <dbReference type="Pfam" id="PF07987"/>
    </source>
</evidence>
<comment type="caution">
    <text evidence="4">The sequence shown here is derived from an EMBL/GenBank/DDBJ whole genome shotgun (WGS) entry which is preliminary data.</text>
</comment>
<feature type="transmembrane region" description="Helical" evidence="1">
    <location>
        <begin position="211"/>
        <end position="231"/>
    </location>
</feature>
<dbReference type="InterPro" id="IPR038507">
    <property type="entry name" value="YcnI-like_sf"/>
</dbReference>
<gene>
    <name evidence="4" type="ORF">QFZ36_001502</name>
</gene>
<proteinExistence type="predicted"/>
<dbReference type="Gene3D" id="2.60.40.2230">
    <property type="entry name" value="Uncharacterised protein YcnI-like PF07987, DUF1775"/>
    <property type="match status" value="1"/>
</dbReference>
<dbReference type="RefSeq" id="WP_306635169.1">
    <property type="nucleotide sequence ID" value="NZ_JAUSXB010000001.1"/>
</dbReference>
<dbReference type="EMBL" id="JAUSXB010000001">
    <property type="protein sequence ID" value="MDQ0673941.1"/>
    <property type="molecule type" value="Genomic_DNA"/>
</dbReference>
<protein>
    <submittedName>
        <fullName evidence="4">Uncharacterized protein YcnI</fullName>
    </submittedName>
</protein>
<dbReference type="CDD" id="cd08545">
    <property type="entry name" value="YcnI_like"/>
    <property type="match status" value="1"/>
</dbReference>
<dbReference type="Pfam" id="PF07987">
    <property type="entry name" value="DUF1775"/>
    <property type="match status" value="1"/>
</dbReference>
<evidence type="ECO:0000313" key="5">
    <source>
        <dbReference type="Proteomes" id="UP001236806"/>
    </source>
</evidence>
<name>A0ABU0PKZ9_9MICC</name>
<keyword evidence="5" id="KW-1185">Reference proteome</keyword>
<dbReference type="InterPro" id="IPR012533">
    <property type="entry name" value="YcnI-copper_dom"/>
</dbReference>
<sequence length="239" mass="23695">MKNARTRTPVRTAASLGAAAGLMLLGAGASSAHVSVDPSSPSAGGFSQLTFKVPNESGTAKTTRIAVALPSGTPFTSVSVKPMDGWTAEITEAALPSPVTIEGAAITKAASAVTWTADEAHQLGQHEYQTFSISVGRLPAAGTTVALPATQWYSDGTVVDWNEQAAPGQAEPQHPAPSFVTTAAEEGAGTPAGAAAVAATTPVTAAADNTLGIAGLGAGLLGLALGAAAFVRTAGHLKR</sequence>
<keyword evidence="1" id="KW-0812">Transmembrane</keyword>
<evidence type="ECO:0000256" key="2">
    <source>
        <dbReference type="SAM" id="SignalP"/>
    </source>
</evidence>